<dbReference type="HOGENOM" id="CLU_2808682_0_0_6"/>
<accession>Q1ZX02</accession>
<gene>
    <name evidence="1" type="ORF">VAS14_09614</name>
</gene>
<name>Q1ZX02_PHOAS</name>
<evidence type="ECO:0000313" key="2">
    <source>
        <dbReference type="Proteomes" id="UP000001603"/>
    </source>
</evidence>
<proteinExistence type="predicted"/>
<reference evidence="1 2" key="1">
    <citation type="journal article" date="2009" name="Proc. Natl. Acad. Sci. U.S.A.">
        <title>The genomic basis of trophic strategy in marine bacteria.</title>
        <authorList>
            <person name="Lauro F.M."/>
            <person name="McDougald D."/>
            <person name="Thomas T."/>
            <person name="Williams T.J."/>
            <person name="Egan S."/>
            <person name="Rice S."/>
            <person name="DeMaere M.Z."/>
            <person name="Ting L."/>
            <person name="Ertan H."/>
            <person name="Johnson J."/>
            <person name="Ferriera S."/>
            <person name="Lapidus A."/>
            <person name="Anderson I."/>
            <person name="Kyrpides N."/>
            <person name="Munk A.C."/>
            <person name="Detter C."/>
            <person name="Han C.S."/>
            <person name="Brown M.V."/>
            <person name="Robb F.T."/>
            <person name="Kjelleberg S."/>
            <person name="Cavicchioli R."/>
        </authorList>
    </citation>
    <scope>NUCLEOTIDE SEQUENCE [LARGE SCALE GENOMIC DNA]</scope>
    <source>
        <strain evidence="1 2">S14</strain>
    </source>
</reference>
<evidence type="ECO:0000313" key="1">
    <source>
        <dbReference type="EMBL" id="EAS65558.1"/>
    </source>
</evidence>
<protein>
    <submittedName>
        <fullName evidence="1">Uncharacterized protein</fullName>
    </submittedName>
</protein>
<dbReference type="AlphaFoldDB" id="Q1ZX02"/>
<comment type="caution">
    <text evidence="1">The sequence shown here is derived from an EMBL/GenBank/DDBJ whole genome shotgun (WGS) entry which is preliminary data.</text>
</comment>
<sequence length="67" mass="7662">MRATFLLQLISIMLSQLFPSVIELVQVQGFCYEQSLLFGLLCQAPRYEPAMVEGVRLRQGSHEHPIK</sequence>
<dbReference type="Proteomes" id="UP000001603">
    <property type="component" value="Unassembled WGS sequence"/>
</dbReference>
<organism evidence="1 2">
    <name type="scientific">Photobacterium angustum (strain S14 / CCUG 15956)</name>
    <name type="common">Vibrio sp. (strain S14 / CCUG 15956)</name>
    <dbReference type="NCBI Taxonomy" id="314292"/>
    <lineage>
        <taxon>Bacteria</taxon>
        <taxon>Pseudomonadati</taxon>
        <taxon>Pseudomonadota</taxon>
        <taxon>Gammaproteobacteria</taxon>
        <taxon>Vibrionales</taxon>
        <taxon>Vibrionaceae</taxon>
        <taxon>Photobacterium</taxon>
    </lineage>
</organism>
<dbReference type="EMBL" id="AAOJ01000001">
    <property type="protein sequence ID" value="EAS65558.1"/>
    <property type="molecule type" value="Genomic_DNA"/>
</dbReference>